<feature type="compositionally biased region" description="Basic and acidic residues" evidence="1">
    <location>
        <begin position="21"/>
        <end position="33"/>
    </location>
</feature>
<accession>A0A3N0AES0</accession>
<organism evidence="2 3">
    <name type="scientific">Slackia faecicanis</name>
    <dbReference type="NCBI Taxonomy" id="255723"/>
    <lineage>
        <taxon>Bacteria</taxon>
        <taxon>Bacillati</taxon>
        <taxon>Actinomycetota</taxon>
        <taxon>Coriobacteriia</taxon>
        <taxon>Eggerthellales</taxon>
        <taxon>Eggerthellaceae</taxon>
        <taxon>Slackia</taxon>
    </lineage>
</organism>
<feature type="region of interest" description="Disordered" evidence="1">
    <location>
        <begin position="1"/>
        <end position="43"/>
    </location>
</feature>
<evidence type="ECO:0000313" key="3">
    <source>
        <dbReference type="Proteomes" id="UP000267368"/>
    </source>
</evidence>
<protein>
    <recommendedName>
        <fullName evidence="4">DUF2992 domain-containing protein</fullName>
    </recommendedName>
</protein>
<reference evidence="3" key="1">
    <citation type="submission" date="2018-05" db="EMBL/GenBank/DDBJ databases">
        <title>Genome Sequencing of selected type strains of the family Eggerthellaceae.</title>
        <authorList>
            <person name="Danylec N."/>
            <person name="Stoll D.A."/>
            <person name="Doetsch A."/>
            <person name="Huch M."/>
        </authorList>
    </citation>
    <scope>NUCLEOTIDE SEQUENCE [LARGE SCALE GENOMIC DNA]</scope>
    <source>
        <strain evidence="3">DSM 17537</strain>
    </source>
</reference>
<dbReference type="InterPro" id="IPR016787">
    <property type="entry name" value="UCP021328"/>
</dbReference>
<feature type="compositionally biased region" description="Basic residues" evidence="1">
    <location>
        <begin position="34"/>
        <end position="43"/>
    </location>
</feature>
<comment type="caution">
    <text evidence="2">The sequence shown here is derived from an EMBL/GenBank/DDBJ whole genome shotgun (WGS) entry which is preliminary data.</text>
</comment>
<evidence type="ECO:0000313" key="2">
    <source>
        <dbReference type="EMBL" id="RNL19613.1"/>
    </source>
</evidence>
<dbReference type="Pfam" id="PF11208">
    <property type="entry name" value="DUF2992"/>
    <property type="match status" value="1"/>
</dbReference>
<proteinExistence type="predicted"/>
<evidence type="ECO:0008006" key="4">
    <source>
        <dbReference type="Google" id="ProtNLM"/>
    </source>
</evidence>
<dbReference type="Proteomes" id="UP000267368">
    <property type="component" value="Unassembled WGS sequence"/>
</dbReference>
<evidence type="ECO:0000256" key="1">
    <source>
        <dbReference type="SAM" id="MobiDB-lite"/>
    </source>
</evidence>
<feature type="compositionally biased region" description="Basic and acidic residues" evidence="1">
    <location>
        <begin position="1"/>
        <end position="11"/>
    </location>
</feature>
<sequence length="43" mass="5094">MLAEAREAAKGDRRRVRAVRKRADSDARFALRQEKRKHKHKGH</sequence>
<dbReference type="AlphaFoldDB" id="A0A3N0AES0"/>
<keyword evidence="3" id="KW-1185">Reference proteome</keyword>
<dbReference type="EMBL" id="QICB01000004">
    <property type="protein sequence ID" value="RNL19613.1"/>
    <property type="molecule type" value="Genomic_DNA"/>
</dbReference>
<name>A0A3N0AES0_9ACTN</name>
<gene>
    <name evidence="2" type="ORF">DMP07_06485</name>
</gene>